<dbReference type="EMBL" id="MVGT01001099">
    <property type="protein sequence ID" value="OVA13725.1"/>
    <property type="molecule type" value="Genomic_DNA"/>
</dbReference>
<dbReference type="GO" id="GO:0005811">
    <property type="term" value="C:lipid droplet"/>
    <property type="evidence" value="ECO:0007669"/>
    <property type="project" value="InterPro"/>
</dbReference>
<dbReference type="InterPro" id="IPR032697">
    <property type="entry name" value="SQ_cyclase_N"/>
</dbReference>
<organism evidence="7 8">
    <name type="scientific">Macleaya cordata</name>
    <name type="common">Five-seeded plume-poppy</name>
    <name type="synonym">Bocconia cordata</name>
    <dbReference type="NCBI Taxonomy" id="56857"/>
    <lineage>
        <taxon>Eukaryota</taxon>
        <taxon>Viridiplantae</taxon>
        <taxon>Streptophyta</taxon>
        <taxon>Embryophyta</taxon>
        <taxon>Tracheophyta</taxon>
        <taxon>Spermatophyta</taxon>
        <taxon>Magnoliopsida</taxon>
        <taxon>Ranunculales</taxon>
        <taxon>Papaveraceae</taxon>
        <taxon>Papaveroideae</taxon>
        <taxon>Macleaya</taxon>
    </lineage>
</organism>
<dbReference type="EC" id="5.4.99.-" evidence="4"/>
<comment type="similarity">
    <text evidence="1 4">Belongs to the terpene cyclase/mutase family.</text>
</comment>
<keyword evidence="3 4" id="KW-0413">Isomerase</keyword>
<dbReference type="SUPFAM" id="SSF48239">
    <property type="entry name" value="Terpenoid cyclases/Protein prenyltransferases"/>
    <property type="match status" value="2"/>
</dbReference>
<feature type="domain" description="Squalene cyclase C-terminal" evidence="5">
    <location>
        <begin position="417"/>
        <end position="724"/>
    </location>
</feature>
<dbReference type="Pfam" id="PF13249">
    <property type="entry name" value="SQHop_cyclase_N"/>
    <property type="match status" value="1"/>
</dbReference>
<dbReference type="GO" id="GO:0016740">
    <property type="term" value="F:transferase activity"/>
    <property type="evidence" value="ECO:0007669"/>
    <property type="project" value="UniProtKB-KW"/>
</dbReference>
<dbReference type="STRING" id="56857.A0A200QTE3"/>
<dbReference type="InterPro" id="IPR008930">
    <property type="entry name" value="Terpenoid_cyclase/PrenylTrfase"/>
</dbReference>
<evidence type="ECO:0000313" key="7">
    <source>
        <dbReference type="EMBL" id="OVA13725.1"/>
    </source>
</evidence>
<dbReference type="FunCoup" id="A0A200QTE3">
    <property type="interactions" value="946"/>
</dbReference>
<dbReference type="PANTHER" id="PTHR11764:SF58">
    <property type="entry name" value="BETA-AMYRIN SYNTHASE-RELATED"/>
    <property type="match status" value="1"/>
</dbReference>
<gene>
    <name evidence="7" type="ORF">BVC80_1765g30</name>
</gene>
<dbReference type="Pfam" id="PF13243">
    <property type="entry name" value="SQHop_cyclase_C"/>
    <property type="match status" value="1"/>
</dbReference>
<proteinExistence type="inferred from homology"/>
<dbReference type="InterPro" id="IPR032696">
    <property type="entry name" value="SQ_cyclase_C"/>
</dbReference>
<sequence length="769" mass="87810">MWKLKVSDDGGPFSQWLFSTNNFIGRQTWEFDPNAGTPEERAEVEKARQEFHKNRFQVKPSGDALLRLQQLRENKDKFNLSIPQVEIGDDEEVTYEAVTTTLRRAVLFFSAIQTSDGHWASDMGGPMFLIPPLVFTLYITGTLNTMLSPEHIKEILRYIYCHQNEDGGFGLHIEGHSTMFCTALNYICMRVLGQGPDGGEDNACMRARKWILDRGGVTLIPSWGKTWLSILGLYEWSGCNPMPPEFWLLPSFLPIHPAKMCFCRLVYMPMSYLYGKRFVCPITDLIISLREELHVQTYDKINWNKMRRACAKEDLYYPHPLIQDLLWDSLYIFVEPLLTRWPISKVREKALKLSMKHIHYEDENSRYNTITAVEKAFCMLSCWVEDPNSDAFKKHLARVPDYFWVAEDGLRIQSLGSQMWNTGFAIQALLASNLTDEIVPTLKKGHDYIKESQVKDNPSGDFRSMYRHISRGAWTLSDQDHGWQVSDCTAEGLTACLLLSQMPPETVGEKMPVEQLYDSVEIILSLQGPDGGVSVWEPPTSHDWLEALNPTELFEDVLIEHEFAECTASAIEALDMFMKLHPGHRKREIDNFITKAVCYLEDQQLPDGSWYGNWGICFIYGTFFGLRGLAAVGKNYHNSPTVRKACNFLLSKQNASGGWGESYLSCQKKEFIPLDDNKTNLVQTAWALMGLIHGGQAARNPTPLHCAAKVLINAQMENGDFPQQLHVVILMSSSVRDDPRADFALHDEKIILTKKKPLDHLYCRPHRQV</sequence>
<evidence type="ECO:0000259" key="6">
    <source>
        <dbReference type="Pfam" id="PF13249"/>
    </source>
</evidence>
<dbReference type="OrthoDB" id="21502at2759"/>
<dbReference type="CDD" id="cd02892">
    <property type="entry name" value="SQCY_1"/>
    <property type="match status" value="1"/>
</dbReference>
<dbReference type="Proteomes" id="UP000195402">
    <property type="component" value="Unassembled WGS sequence"/>
</dbReference>
<comment type="caution">
    <text evidence="7">The sequence shown here is derived from an EMBL/GenBank/DDBJ whole genome shotgun (WGS) entry which is preliminary data.</text>
</comment>
<dbReference type="GO" id="GO:0016866">
    <property type="term" value="F:intramolecular transferase activity"/>
    <property type="evidence" value="ECO:0007669"/>
    <property type="project" value="InterPro"/>
</dbReference>
<dbReference type="OMA" id="EFMANTM"/>
<keyword evidence="2" id="KW-0677">Repeat</keyword>
<dbReference type="PANTHER" id="PTHR11764">
    <property type="entry name" value="TERPENE CYCLASE/MUTASE FAMILY MEMBER"/>
    <property type="match status" value="1"/>
</dbReference>
<dbReference type="GO" id="GO:0016104">
    <property type="term" value="P:triterpenoid biosynthetic process"/>
    <property type="evidence" value="ECO:0007669"/>
    <property type="project" value="InterPro"/>
</dbReference>
<reference evidence="7 8" key="1">
    <citation type="journal article" date="2017" name="Mol. Plant">
        <title>The Genome of Medicinal Plant Macleaya cordata Provides New Insights into Benzylisoquinoline Alkaloids Metabolism.</title>
        <authorList>
            <person name="Liu X."/>
            <person name="Liu Y."/>
            <person name="Huang P."/>
            <person name="Ma Y."/>
            <person name="Qing Z."/>
            <person name="Tang Q."/>
            <person name="Cao H."/>
            <person name="Cheng P."/>
            <person name="Zheng Y."/>
            <person name="Yuan Z."/>
            <person name="Zhou Y."/>
            <person name="Liu J."/>
            <person name="Tang Z."/>
            <person name="Zhuo Y."/>
            <person name="Zhang Y."/>
            <person name="Yu L."/>
            <person name="Huang J."/>
            <person name="Yang P."/>
            <person name="Peng Q."/>
            <person name="Zhang J."/>
            <person name="Jiang W."/>
            <person name="Zhang Z."/>
            <person name="Lin K."/>
            <person name="Ro D.K."/>
            <person name="Chen X."/>
            <person name="Xiong X."/>
            <person name="Shang Y."/>
            <person name="Huang S."/>
            <person name="Zeng J."/>
        </authorList>
    </citation>
    <scope>NUCLEOTIDE SEQUENCE [LARGE SCALE GENOMIC DNA]</scope>
    <source>
        <strain evidence="8">cv. BLH2017</strain>
        <tissue evidence="7">Root</tissue>
    </source>
</reference>
<dbReference type="FunFam" id="1.50.10.20:FF:000064">
    <property type="entry name" value="Uncharacterized protein"/>
    <property type="match status" value="1"/>
</dbReference>
<name>A0A200QTE3_MACCD</name>
<dbReference type="InterPro" id="IPR002365">
    <property type="entry name" value="Terpene_synthase_CS"/>
</dbReference>
<evidence type="ECO:0000259" key="5">
    <source>
        <dbReference type="Pfam" id="PF13243"/>
    </source>
</evidence>
<evidence type="ECO:0000256" key="3">
    <source>
        <dbReference type="ARBA" id="ARBA00023235"/>
    </source>
</evidence>
<dbReference type="InterPro" id="IPR018333">
    <property type="entry name" value="Squalene_cyclase"/>
</dbReference>
<dbReference type="Gene3D" id="1.50.10.20">
    <property type="match status" value="2"/>
</dbReference>
<keyword evidence="8" id="KW-1185">Reference proteome</keyword>
<dbReference type="PROSITE" id="PS01074">
    <property type="entry name" value="TERPENE_SYNTHASES"/>
    <property type="match status" value="1"/>
</dbReference>
<feature type="domain" description="Squalene cyclase N-terminal" evidence="6">
    <location>
        <begin position="104"/>
        <end position="405"/>
    </location>
</feature>
<dbReference type="AlphaFoldDB" id="A0A200QTE3"/>
<evidence type="ECO:0000313" key="8">
    <source>
        <dbReference type="Proteomes" id="UP000195402"/>
    </source>
</evidence>
<accession>A0A200QTE3</accession>
<evidence type="ECO:0000256" key="1">
    <source>
        <dbReference type="ARBA" id="ARBA00009755"/>
    </source>
</evidence>
<dbReference type="NCBIfam" id="TIGR01787">
    <property type="entry name" value="squalene_cyclas"/>
    <property type="match status" value="1"/>
</dbReference>
<evidence type="ECO:0000256" key="2">
    <source>
        <dbReference type="ARBA" id="ARBA00022737"/>
    </source>
</evidence>
<protein>
    <recommendedName>
        <fullName evidence="4">Terpene cyclase/mutase family member</fullName>
        <ecNumber evidence="4">5.4.99.-</ecNumber>
    </recommendedName>
</protein>
<keyword evidence="7" id="KW-0808">Transferase</keyword>
<dbReference type="FunFam" id="1.50.10.20:FF:000011">
    <property type="entry name" value="Terpene cyclase/mutase family member"/>
    <property type="match status" value="1"/>
</dbReference>
<evidence type="ECO:0000256" key="4">
    <source>
        <dbReference type="RuleBase" id="RU362003"/>
    </source>
</evidence>
<dbReference type="InParanoid" id="A0A200QTE3"/>